<sequence length="311" mass="34202">MPKIRPPANITAFGKDGVCDLDTCPIEWSIYGYRPSLPANVVFAALFAVIGLVHFYLGFRWRSWGFTTGMLLGCITEVIGYVGRILLWNNPFSFPGFMIQIVCLTIAPVFYTASIYVTLSKTIVYLGSDLSRFKPQLFYWIFIPFDIVCLILQAAGGAMSSNSHGSNQAGINISMAGLALQVAVLTIFIATYADYMIRYLRSGRYNGFNWRFTTFFVGLSTSAVLILARCAYRVAELKDGYAGKLIAEEIPFIILEGVAIALAAIALYFGHPGLVFDRQDGQNRGKSMSEDSEGGTPPMAGTQGYPRYAPN</sequence>
<evidence type="ECO:0000256" key="6">
    <source>
        <dbReference type="SAM" id="Phobius"/>
    </source>
</evidence>
<evidence type="ECO:0000256" key="5">
    <source>
        <dbReference type="SAM" id="MobiDB-lite"/>
    </source>
</evidence>
<comment type="subcellular location">
    <subcellularLocation>
        <location evidence="1">Membrane</location>
        <topology evidence="1">Multi-pass membrane protein</topology>
    </subcellularLocation>
</comment>
<feature type="transmembrane region" description="Helical" evidence="6">
    <location>
        <begin position="94"/>
        <end position="117"/>
    </location>
</feature>
<keyword evidence="8" id="KW-1185">Reference proteome</keyword>
<evidence type="ECO:0000256" key="4">
    <source>
        <dbReference type="ARBA" id="ARBA00023136"/>
    </source>
</evidence>
<feature type="transmembrane region" description="Helical" evidence="6">
    <location>
        <begin position="214"/>
        <end position="235"/>
    </location>
</feature>
<feature type="transmembrane region" description="Helical" evidence="6">
    <location>
        <begin position="250"/>
        <end position="269"/>
    </location>
</feature>
<evidence type="ECO:0000256" key="2">
    <source>
        <dbReference type="ARBA" id="ARBA00022692"/>
    </source>
</evidence>
<evidence type="ECO:0000313" key="8">
    <source>
        <dbReference type="Proteomes" id="UP001338125"/>
    </source>
</evidence>
<feature type="transmembrane region" description="Helical" evidence="6">
    <location>
        <begin position="69"/>
        <end position="88"/>
    </location>
</feature>
<feature type="compositionally biased region" description="Basic and acidic residues" evidence="5">
    <location>
        <begin position="280"/>
        <end position="289"/>
    </location>
</feature>
<dbReference type="Proteomes" id="UP001338125">
    <property type="component" value="Unassembled WGS sequence"/>
</dbReference>
<comment type="caution">
    <text evidence="7">The sequence shown here is derived from an EMBL/GenBank/DDBJ whole genome shotgun (WGS) entry which is preliminary data.</text>
</comment>
<name>A0ABR0SCP8_9HYPO</name>
<feature type="transmembrane region" description="Helical" evidence="6">
    <location>
        <begin position="137"/>
        <end position="159"/>
    </location>
</feature>
<feature type="transmembrane region" description="Helical" evidence="6">
    <location>
        <begin position="171"/>
        <end position="193"/>
    </location>
</feature>
<evidence type="ECO:0000256" key="1">
    <source>
        <dbReference type="ARBA" id="ARBA00004141"/>
    </source>
</evidence>
<dbReference type="PANTHER" id="PTHR31465">
    <property type="entry name" value="PROTEIN RTA1-RELATED"/>
    <property type="match status" value="1"/>
</dbReference>
<keyword evidence="2 6" id="KW-0812">Transmembrane</keyword>
<dbReference type="Pfam" id="PF04479">
    <property type="entry name" value="RTA1"/>
    <property type="match status" value="1"/>
</dbReference>
<gene>
    <name evidence="7" type="ORF">PT974_08199</name>
</gene>
<reference evidence="7 8" key="1">
    <citation type="submission" date="2024-01" db="EMBL/GenBank/DDBJ databases">
        <title>Complete genome of Cladobotryum mycophilum ATHUM6906.</title>
        <authorList>
            <person name="Christinaki A.C."/>
            <person name="Myridakis A.I."/>
            <person name="Kouvelis V.N."/>
        </authorList>
    </citation>
    <scope>NUCLEOTIDE SEQUENCE [LARGE SCALE GENOMIC DNA]</scope>
    <source>
        <strain evidence="7 8">ATHUM6906</strain>
    </source>
</reference>
<evidence type="ECO:0000256" key="3">
    <source>
        <dbReference type="ARBA" id="ARBA00022989"/>
    </source>
</evidence>
<accession>A0ABR0SCP8</accession>
<organism evidence="7 8">
    <name type="scientific">Cladobotryum mycophilum</name>
    <dbReference type="NCBI Taxonomy" id="491253"/>
    <lineage>
        <taxon>Eukaryota</taxon>
        <taxon>Fungi</taxon>
        <taxon>Dikarya</taxon>
        <taxon>Ascomycota</taxon>
        <taxon>Pezizomycotina</taxon>
        <taxon>Sordariomycetes</taxon>
        <taxon>Hypocreomycetidae</taxon>
        <taxon>Hypocreales</taxon>
        <taxon>Hypocreaceae</taxon>
        <taxon>Cladobotryum</taxon>
    </lineage>
</organism>
<protein>
    <submittedName>
        <fullName evidence="7">Efflux pump himE</fullName>
    </submittedName>
</protein>
<dbReference type="InterPro" id="IPR007568">
    <property type="entry name" value="RTA1"/>
</dbReference>
<feature type="transmembrane region" description="Helical" evidence="6">
    <location>
        <begin position="37"/>
        <end position="57"/>
    </location>
</feature>
<keyword evidence="3 6" id="KW-1133">Transmembrane helix</keyword>
<dbReference type="EMBL" id="JAVFKD010000014">
    <property type="protein sequence ID" value="KAK5989936.1"/>
    <property type="molecule type" value="Genomic_DNA"/>
</dbReference>
<proteinExistence type="predicted"/>
<keyword evidence="4 6" id="KW-0472">Membrane</keyword>
<feature type="region of interest" description="Disordered" evidence="5">
    <location>
        <begin position="280"/>
        <end position="311"/>
    </location>
</feature>
<evidence type="ECO:0000313" key="7">
    <source>
        <dbReference type="EMBL" id="KAK5989936.1"/>
    </source>
</evidence>
<dbReference type="PANTHER" id="PTHR31465:SF9">
    <property type="entry name" value="SPHINGOID LONG-CHAIN BASE TRANSPORTER RSB1"/>
    <property type="match status" value="1"/>
</dbReference>